<dbReference type="PANTHER" id="PTHR10666">
    <property type="entry name" value="UBIQUITIN"/>
    <property type="match status" value="1"/>
</dbReference>
<gene>
    <name evidence="2" type="ORF">RFH988_LOCUS30620</name>
</gene>
<dbReference type="EMBL" id="CAJNOO010003107">
    <property type="protein sequence ID" value="CAF1318319.1"/>
    <property type="molecule type" value="Genomic_DNA"/>
</dbReference>
<dbReference type="InterPro" id="IPR029071">
    <property type="entry name" value="Ubiquitin-like_domsf"/>
</dbReference>
<name>A0A815FFC2_9BILA</name>
<dbReference type="Pfam" id="PF00240">
    <property type="entry name" value="ubiquitin"/>
    <property type="match status" value="1"/>
</dbReference>
<dbReference type="InterPro" id="IPR050158">
    <property type="entry name" value="Ubiquitin_ubiquitin-like"/>
</dbReference>
<dbReference type="PROSITE" id="PS50053">
    <property type="entry name" value="UBIQUITIN_2"/>
    <property type="match status" value="1"/>
</dbReference>
<dbReference type="Gene3D" id="1.25.40.20">
    <property type="entry name" value="Ankyrin repeat-containing domain"/>
    <property type="match status" value="1"/>
</dbReference>
<dbReference type="Pfam" id="PF13606">
    <property type="entry name" value="Ank_3"/>
    <property type="match status" value="1"/>
</dbReference>
<comment type="caution">
    <text evidence="2">The sequence shown here is derived from an EMBL/GenBank/DDBJ whole genome shotgun (WGS) entry which is preliminary data.</text>
</comment>
<evidence type="ECO:0000313" key="2">
    <source>
        <dbReference type="EMBL" id="CAF1318319.1"/>
    </source>
</evidence>
<organism evidence="2 3">
    <name type="scientific">Rotaria sordida</name>
    <dbReference type="NCBI Taxonomy" id="392033"/>
    <lineage>
        <taxon>Eukaryota</taxon>
        <taxon>Metazoa</taxon>
        <taxon>Spiralia</taxon>
        <taxon>Gnathifera</taxon>
        <taxon>Rotifera</taxon>
        <taxon>Eurotatoria</taxon>
        <taxon>Bdelloidea</taxon>
        <taxon>Philodinida</taxon>
        <taxon>Philodinidae</taxon>
        <taxon>Rotaria</taxon>
    </lineage>
</organism>
<dbReference type="InterPro" id="IPR036770">
    <property type="entry name" value="Ankyrin_rpt-contain_sf"/>
</dbReference>
<dbReference type="FunFam" id="3.10.20.90:FF:000211">
    <property type="entry name" value="Polyubiquitin 9"/>
    <property type="match status" value="1"/>
</dbReference>
<evidence type="ECO:0000313" key="3">
    <source>
        <dbReference type="Proteomes" id="UP000663882"/>
    </source>
</evidence>
<protein>
    <recommendedName>
        <fullName evidence="1">Ubiquitin-like domain-containing protein</fullName>
    </recommendedName>
</protein>
<dbReference type="InterPro" id="IPR002110">
    <property type="entry name" value="Ankyrin_rpt"/>
</dbReference>
<dbReference type="Gene3D" id="3.10.20.90">
    <property type="entry name" value="Phosphatidylinositol 3-kinase Catalytic Subunit, Chain A, domain 1"/>
    <property type="match status" value="1"/>
</dbReference>
<sequence>MTFTNSKTCSFESDDALKEEQLFNAIESHNVTVVQNFTKNELQRLCNVRRLFPSEWSSPDYEKQTAYQRACLLGHTDIVQCILNAGISPDQNFSGGDSRNTMRGAFLFACQSRSMSTITALLNAGASVDVLGSCSLNYANSFVPGIRVSSSFEHESISWENLYSIHFAIVDNNLGLLQKLITPTTNKLLTIHYFTPLHIACLFNRFITMIDLLLSYENANLATIAKTSNGKFPDEFATDQTIIDYLRPTRLRAYVEIEENRQKIQEHNLKKLEEGTAFQVFITTLTNKTIIIIVTREDTVENITAKIHEKTDIPPNQQRIIYGGKQLRDGLTLADYDIGKDATLHLIVNLPGGYY</sequence>
<accession>A0A815FFC2</accession>
<dbReference type="Proteomes" id="UP000663882">
    <property type="component" value="Unassembled WGS sequence"/>
</dbReference>
<dbReference type="SUPFAM" id="SSF54236">
    <property type="entry name" value="Ubiquitin-like"/>
    <property type="match status" value="1"/>
</dbReference>
<reference evidence="2" key="1">
    <citation type="submission" date="2021-02" db="EMBL/GenBank/DDBJ databases">
        <authorList>
            <person name="Nowell W R."/>
        </authorList>
    </citation>
    <scope>NUCLEOTIDE SEQUENCE</scope>
</reference>
<dbReference type="SMART" id="SM00213">
    <property type="entry name" value="UBQ"/>
    <property type="match status" value="1"/>
</dbReference>
<dbReference type="InterPro" id="IPR000626">
    <property type="entry name" value="Ubiquitin-like_dom"/>
</dbReference>
<dbReference type="InterPro" id="IPR019956">
    <property type="entry name" value="Ubiquitin_dom"/>
</dbReference>
<dbReference type="AlphaFoldDB" id="A0A815FFC2"/>
<dbReference type="OrthoDB" id="9995333at2759"/>
<dbReference type="SMART" id="SM00248">
    <property type="entry name" value="ANK"/>
    <property type="match status" value="3"/>
</dbReference>
<proteinExistence type="predicted"/>
<feature type="domain" description="Ubiquitin-like" evidence="1">
    <location>
        <begin position="278"/>
        <end position="353"/>
    </location>
</feature>
<evidence type="ECO:0000259" key="1">
    <source>
        <dbReference type="PROSITE" id="PS50053"/>
    </source>
</evidence>
<dbReference type="PRINTS" id="PR00348">
    <property type="entry name" value="UBIQUITIN"/>
</dbReference>
<dbReference type="SUPFAM" id="SSF48403">
    <property type="entry name" value="Ankyrin repeat"/>
    <property type="match status" value="1"/>
</dbReference>